<proteinExistence type="predicted"/>
<feature type="non-terminal residue" evidence="2">
    <location>
        <position position="71"/>
    </location>
</feature>
<feature type="region of interest" description="Disordered" evidence="1">
    <location>
        <begin position="44"/>
        <end position="71"/>
    </location>
</feature>
<feature type="compositionally biased region" description="Basic residues" evidence="1">
    <location>
        <begin position="58"/>
        <end position="71"/>
    </location>
</feature>
<reference evidence="3" key="1">
    <citation type="journal article" date="2019" name="Int. J. Syst. Evol. Microbiol.">
        <title>The Global Catalogue of Microorganisms (GCM) 10K type strain sequencing project: providing services to taxonomists for standard genome sequencing and annotation.</title>
        <authorList>
            <consortium name="The Broad Institute Genomics Platform"/>
            <consortium name="The Broad Institute Genome Sequencing Center for Infectious Disease"/>
            <person name="Wu L."/>
            <person name="Ma J."/>
        </authorList>
    </citation>
    <scope>NUCLEOTIDE SEQUENCE [LARGE SCALE GENOMIC DNA]</scope>
    <source>
        <strain evidence="3">CCUG 66188</strain>
    </source>
</reference>
<evidence type="ECO:0000313" key="3">
    <source>
        <dbReference type="Proteomes" id="UP001596353"/>
    </source>
</evidence>
<dbReference type="EMBL" id="JBHSWG010000005">
    <property type="protein sequence ID" value="MFC6762750.1"/>
    <property type="molecule type" value="Genomic_DNA"/>
</dbReference>
<dbReference type="Proteomes" id="UP001596353">
    <property type="component" value="Unassembled WGS sequence"/>
</dbReference>
<comment type="caution">
    <text evidence="2">The sequence shown here is derived from an EMBL/GenBank/DDBJ whole genome shotgun (WGS) entry which is preliminary data.</text>
</comment>
<protein>
    <submittedName>
        <fullName evidence="2">AraC family transcriptional regulator</fullName>
    </submittedName>
</protein>
<accession>A0ABW2BAH3</accession>
<gene>
    <name evidence="2" type="ORF">ACFQFQ_29290</name>
</gene>
<evidence type="ECO:0000256" key="1">
    <source>
        <dbReference type="SAM" id="MobiDB-lite"/>
    </source>
</evidence>
<name>A0ABW2BAH3_9RHOB</name>
<sequence>MLDMLALELGRVQTEEDDLPALVAVLDGLAKGLRFAAPPGAYSDRTERRKVRAETGVSRRRLAASRRFRQA</sequence>
<evidence type="ECO:0000313" key="2">
    <source>
        <dbReference type="EMBL" id="MFC6762750.1"/>
    </source>
</evidence>
<organism evidence="2 3">
    <name type="scientific">Sulfitobacter porphyrae</name>
    <dbReference type="NCBI Taxonomy" id="1246864"/>
    <lineage>
        <taxon>Bacteria</taxon>
        <taxon>Pseudomonadati</taxon>
        <taxon>Pseudomonadota</taxon>
        <taxon>Alphaproteobacteria</taxon>
        <taxon>Rhodobacterales</taxon>
        <taxon>Roseobacteraceae</taxon>
        <taxon>Sulfitobacter</taxon>
    </lineage>
</organism>
<keyword evidence="3" id="KW-1185">Reference proteome</keyword>